<keyword evidence="6 8" id="KW-0413">Isomerase</keyword>
<organism evidence="10 11">
    <name type="scientific">Pontiella agarivorans</name>
    <dbReference type="NCBI Taxonomy" id="3038953"/>
    <lineage>
        <taxon>Bacteria</taxon>
        <taxon>Pseudomonadati</taxon>
        <taxon>Kiritimatiellota</taxon>
        <taxon>Kiritimatiellia</taxon>
        <taxon>Kiritimatiellales</taxon>
        <taxon>Pontiellaceae</taxon>
        <taxon>Pontiella</taxon>
    </lineage>
</organism>
<comment type="similarity">
    <text evidence="2 8">Belongs to the diaminopimelate epimerase family.</text>
</comment>
<evidence type="ECO:0000256" key="3">
    <source>
        <dbReference type="ARBA" id="ARBA00013080"/>
    </source>
</evidence>
<evidence type="ECO:0000313" key="11">
    <source>
        <dbReference type="Proteomes" id="UP001290861"/>
    </source>
</evidence>
<feature type="site" description="Could be important to modulate the pK values of the two catalytic cysteine residues" evidence="8">
    <location>
        <position position="194"/>
    </location>
</feature>
<dbReference type="GO" id="GO:0008837">
    <property type="term" value="F:diaminopimelate epimerase activity"/>
    <property type="evidence" value="ECO:0007669"/>
    <property type="project" value="UniProtKB-EC"/>
</dbReference>
<feature type="active site" description="Proton acceptor" evidence="8">
    <location>
        <position position="204"/>
    </location>
</feature>
<keyword evidence="4 8" id="KW-0028">Amino-acid biosynthesis</keyword>
<comment type="subcellular location">
    <subcellularLocation>
        <location evidence="8">Cytoplasm</location>
    </subcellularLocation>
</comment>
<feature type="binding site" evidence="8">
    <location>
        <begin position="205"/>
        <end position="206"/>
    </location>
    <ligand>
        <name>substrate</name>
    </ligand>
</feature>
<sequence>MNISFHKMHGAGNDFIVIDDSGLRFPLDDTPFIQKMTARRTGVGCDGVLLIQPSETADFRMRFINPDGGEVDMCGNGARCIARRAFDLGLVTEDMTIETGAGRVEAQVLGRQVRICLTEPKDLKLGLDAGLERPLDFLNTGVEHAVDWVDDPSEIDVQVLGKKIREHPLFGSGGTNANFAKVEADGSIILRTYERGVEAETLACGTGAAAVGLIAAEKGWVSLPVPVHCAGGYDLVIDLFRNKATLTGGAEYVFEGTVEYGDRV</sequence>
<dbReference type="PANTHER" id="PTHR31689">
    <property type="entry name" value="DIAMINOPIMELATE EPIMERASE, CHLOROPLASTIC"/>
    <property type="match status" value="1"/>
</dbReference>
<evidence type="ECO:0000256" key="1">
    <source>
        <dbReference type="ARBA" id="ARBA00005196"/>
    </source>
</evidence>
<keyword evidence="5 8" id="KW-0457">Lysine biosynthesis</keyword>
<dbReference type="EC" id="5.1.1.7" evidence="3 8"/>
<protein>
    <recommendedName>
        <fullName evidence="3 8">Diaminopimelate epimerase</fullName>
        <shortName evidence="8">DAP epimerase</shortName>
        <ecNumber evidence="3 8">5.1.1.7</ecNumber>
    </recommendedName>
    <alternativeName>
        <fullName evidence="8">PLP-independent amino acid racemase</fullName>
    </alternativeName>
</protein>
<comment type="function">
    <text evidence="8">Catalyzes the stereoinversion of LL-2,6-diaminopimelate (L,L-DAP) to meso-diaminopimelate (meso-DAP), a precursor of L-lysine and an essential component of the bacterial peptidoglycan.</text>
</comment>
<feature type="binding site" evidence="8">
    <location>
        <position position="176"/>
    </location>
    <ligand>
        <name>substrate</name>
    </ligand>
</feature>
<gene>
    <name evidence="8 10" type="primary">dapF</name>
    <name evidence="10" type="ORF">P9H32_00845</name>
</gene>
<evidence type="ECO:0000256" key="2">
    <source>
        <dbReference type="ARBA" id="ARBA00010219"/>
    </source>
</evidence>
<feature type="binding site" evidence="8">
    <location>
        <begin position="194"/>
        <end position="195"/>
    </location>
    <ligand>
        <name>substrate</name>
    </ligand>
</feature>
<keyword evidence="11" id="KW-1185">Reference proteome</keyword>
<feature type="binding site" evidence="8">
    <location>
        <position position="13"/>
    </location>
    <ligand>
        <name>substrate</name>
    </ligand>
</feature>
<dbReference type="Gene3D" id="3.10.310.10">
    <property type="entry name" value="Diaminopimelate Epimerase, Chain A, domain 1"/>
    <property type="match status" value="2"/>
</dbReference>
<feature type="site" description="Could be important to modulate the pK values of the two catalytic cysteine residues" evidence="8">
    <location>
        <position position="144"/>
    </location>
</feature>
<feature type="binding site" evidence="8">
    <location>
        <position position="65"/>
    </location>
    <ligand>
        <name>substrate</name>
    </ligand>
</feature>
<evidence type="ECO:0000256" key="5">
    <source>
        <dbReference type="ARBA" id="ARBA00023154"/>
    </source>
</evidence>
<reference evidence="10 11" key="1">
    <citation type="journal article" date="2024" name="Appl. Environ. Microbiol.">
        <title>Pontiella agarivorans sp. nov., a novel marine anaerobic bacterium capable of degrading macroalgal polysaccharides and fixing nitrogen.</title>
        <authorList>
            <person name="Liu N."/>
            <person name="Kivenson V."/>
            <person name="Peng X."/>
            <person name="Cui Z."/>
            <person name="Lankiewicz T.S."/>
            <person name="Gosselin K.M."/>
            <person name="English C.J."/>
            <person name="Blair E.M."/>
            <person name="O'Malley M.A."/>
            <person name="Valentine D.L."/>
        </authorList>
    </citation>
    <scope>NUCLEOTIDE SEQUENCE [LARGE SCALE GENOMIC DNA]</scope>
    <source>
        <strain evidence="10 11">NLcol2</strain>
    </source>
</reference>
<dbReference type="NCBIfam" id="TIGR00652">
    <property type="entry name" value="DapF"/>
    <property type="match status" value="1"/>
</dbReference>
<keyword evidence="8" id="KW-0963">Cytoplasm</keyword>
<accession>A0ABU5MSI8</accession>
<evidence type="ECO:0000256" key="8">
    <source>
        <dbReference type="HAMAP-Rule" id="MF_00197"/>
    </source>
</evidence>
<evidence type="ECO:0000256" key="6">
    <source>
        <dbReference type="ARBA" id="ARBA00023235"/>
    </source>
</evidence>
<feature type="active site" evidence="9">
    <location>
        <position position="74"/>
    </location>
</feature>
<dbReference type="SUPFAM" id="SSF54506">
    <property type="entry name" value="Diaminopimelate epimerase-like"/>
    <property type="match status" value="2"/>
</dbReference>
<comment type="subunit">
    <text evidence="8">Homodimer.</text>
</comment>
<proteinExistence type="inferred from homology"/>
<dbReference type="Proteomes" id="UP001290861">
    <property type="component" value="Unassembled WGS sequence"/>
</dbReference>
<comment type="caution">
    <text evidence="8">Lacks conserved residue(s) required for the propagation of feature annotation.</text>
</comment>
<comment type="pathway">
    <text evidence="1 8">Amino-acid biosynthesis; L-lysine biosynthesis via DAP pathway; DL-2,6-diaminopimelate from LL-2,6-diaminopimelate: step 1/1.</text>
</comment>
<evidence type="ECO:0000256" key="7">
    <source>
        <dbReference type="ARBA" id="ARBA00051712"/>
    </source>
</evidence>
<dbReference type="HAMAP" id="MF_00197">
    <property type="entry name" value="DAP_epimerase"/>
    <property type="match status" value="1"/>
</dbReference>
<dbReference type="RefSeq" id="WP_322606964.1">
    <property type="nucleotide sequence ID" value="NZ_JARVCO010000002.1"/>
</dbReference>
<evidence type="ECO:0000256" key="9">
    <source>
        <dbReference type="PROSITE-ProRule" id="PRU10125"/>
    </source>
</evidence>
<dbReference type="PANTHER" id="PTHR31689:SF0">
    <property type="entry name" value="DIAMINOPIMELATE EPIMERASE"/>
    <property type="match status" value="1"/>
</dbReference>
<feature type="binding site" evidence="8">
    <location>
        <begin position="75"/>
        <end position="76"/>
    </location>
    <ligand>
        <name>substrate</name>
    </ligand>
</feature>
<dbReference type="PROSITE" id="PS01326">
    <property type="entry name" value="DAP_EPIMERASE"/>
    <property type="match status" value="1"/>
</dbReference>
<dbReference type="EMBL" id="JARVCO010000002">
    <property type="protein sequence ID" value="MDZ8117159.1"/>
    <property type="molecule type" value="Genomic_DNA"/>
</dbReference>
<name>A0ABU5MSI8_9BACT</name>
<comment type="caution">
    <text evidence="10">The sequence shown here is derived from an EMBL/GenBank/DDBJ whole genome shotgun (WGS) entry which is preliminary data.</text>
</comment>
<dbReference type="InterPro" id="IPR001653">
    <property type="entry name" value="DAP_epimerase_DapF"/>
</dbReference>
<evidence type="ECO:0000313" key="10">
    <source>
        <dbReference type="EMBL" id="MDZ8117159.1"/>
    </source>
</evidence>
<evidence type="ECO:0000256" key="4">
    <source>
        <dbReference type="ARBA" id="ARBA00022605"/>
    </source>
</evidence>
<feature type="active site" description="Proton donor" evidence="8">
    <location>
        <position position="74"/>
    </location>
</feature>
<dbReference type="Pfam" id="PF01678">
    <property type="entry name" value="DAP_epimerase"/>
    <property type="match status" value="2"/>
</dbReference>
<comment type="catalytic activity">
    <reaction evidence="7 8">
        <text>(2S,6S)-2,6-diaminopimelate = meso-2,6-diaminopimelate</text>
        <dbReference type="Rhea" id="RHEA:15393"/>
        <dbReference type="ChEBI" id="CHEBI:57609"/>
        <dbReference type="ChEBI" id="CHEBI:57791"/>
        <dbReference type="EC" id="5.1.1.7"/>
    </reaction>
</comment>
<dbReference type="InterPro" id="IPR018510">
    <property type="entry name" value="DAP_epimerase_AS"/>
</dbReference>